<evidence type="ECO:0000313" key="3">
    <source>
        <dbReference type="Proteomes" id="UP001207736"/>
    </source>
</evidence>
<evidence type="ECO:0000313" key="2">
    <source>
        <dbReference type="EMBL" id="GJM52153.1"/>
    </source>
</evidence>
<organism evidence="1 3">
    <name type="scientific">Capnocytophaga catalasegens</name>
    <dbReference type="NCBI Taxonomy" id="1004260"/>
    <lineage>
        <taxon>Bacteria</taxon>
        <taxon>Pseudomonadati</taxon>
        <taxon>Bacteroidota</taxon>
        <taxon>Flavobacteriia</taxon>
        <taxon>Flavobacteriales</taxon>
        <taxon>Flavobacteriaceae</taxon>
        <taxon>Capnocytophaga</taxon>
    </lineage>
</organism>
<evidence type="ECO:0000313" key="1">
    <source>
        <dbReference type="EMBL" id="GJM50969.1"/>
    </source>
</evidence>
<proteinExistence type="predicted"/>
<dbReference type="EMBL" id="BQKA01000036">
    <property type="protein sequence ID" value="GJM50969.1"/>
    <property type="molecule type" value="Genomic_DNA"/>
</dbReference>
<reference evidence="1 4" key="1">
    <citation type="submission" date="2021-11" db="EMBL/GenBank/DDBJ databases">
        <title>Draft genome sequence of Capnocytophaga sp. strain KC07075 isolated from cat oral cavity.</title>
        <authorList>
            <person name="Suzuki M."/>
            <person name="Imaoka K."/>
            <person name="Kimura M."/>
            <person name="Morikawa S."/>
            <person name="Maeda K."/>
        </authorList>
    </citation>
    <scope>NUCLEOTIDE SEQUENCE</scope>
    <source>
        <strain evidence="1">KC07075</strain>
        <strain evidence="2 4">KC07079</strain>
    </source>
</reference>
<dbReference type="EMBL" id="BQKB01000009">
    <property type="protein sequence ID" value="GJM52153.1"/>
    <property type="molecule type" value="Genomic_DNA"/>
</dbReference>
<comment type="caution">
    <text evidence="1">The sequence shown here is derived from an EMBL/GenBank/DDBJ whole genome shotgun (WGS) entry which is preliminary data.</text>
</comment>
<dbReference type="PROSITE" id="PS51257">
    <property type="entry name" value="PROKAR_LIPOPROTEIN"/>
    <property type="match status" value="1"/>
</dbReference>
<protein>
    <recommendedName>
        <fullName evidence="5">DUF4136 domain-containing protein</fullName>
    </recommendedName>
</protein>
<dbReference type="Proteomes" id="UP001208692">
    <property type="component" value="Unassembled WGS sequence"/>
</dbReference>
<accession>A0AAV5AUC8</accession>
<gene>
    <name evidence="1" type="ORF">RCZ15_19420</name>
    <name evidence="2" type="ORF">RCZ16_04710</name>
</gene>
<sequence length="206" mass="23315">MTNIIKNNLFLIGIILFLTSCGAKVYNAPDIKQRTTTPSRIAILPPTITMLSGQFTGTFEQSKETESLHIQQAMFSWFLKQMGKSRIPHQMQDIETTNAKLKQAGYPEKTLTKEELCQILDVDALVSSHYTLSKPMPQSVAIATSILLDYEGTTNKILATMNIFDNKTHKVIWSYSNDFSGTWRETYHDIVDKLMRNASKKLPYGS</sequence>
<evidence type="ECO:0008006" key="5">
    <source>
        <dbReference type="Google" id="ProtNLM"/>
    </source>
</evidence>
<evidence type="ECO:0000313" key="4">
    <source>
        <dbReference type="Proteomes" id="UP001208692"/>
    </source>
</evidence>
<keyword evidence="4" id="KW-1185">Reference proteome</keyword>
<dbReference type="AlphaFoldDB" id="A0AAV5AUC8"/>
<name>A0AAV5AUC8_9FLAO</name>
<dbReference type="RefSeq" id="WP_264846402.1">
    <property type="nucleotide sequence ID" value="NZ_BPMA01000021.1"/>
</dbReference>
<dbReference type="Proteomes" id="UP001207736">
    <property type="component" value="Unassembled WGS sequence"/>
</dbReference>
<dbReference type="Gene3D" id="3.40.50.10610">
    <property type="entry name" value="ABC-type transport auxiliary lipoprotein component"/>
    <property type="match status" value="1"/>
</dbReference>